<keyword evidence="5" id="KW-1185">Reference proteome</keyword>
<evidence type="ECO:0000313" key="4">
    <source>
        <dbReference type="EMBL" id="TMV11454.1"/>
    </source>
</evidence>
<evidence type="ECO:0000256" key="1">
    <source>
        <dbReference type="PIRNR" id="PIRNR032126"/>
    </source>
</evidence>
<keyword evidence="1" id="KW-0813">Transport</keyword>
<proteinExistence type="inferred from homology"/>
<comment type="function">
    <text evidence="1">A possible function for this protein is to guide the assembly of the membrane sector of the ATPase enzyme complex.</text>
</comment>
<dbReference type="EMBL" id="VCPC01000003">
    <property type="protein sequence ID" value="TMV11454.1"/>
    <property type="molecule type" value="Genomic_DNA"/>
</dbReference>
<evidence type="ECO:0000313" key="5">
    <source>
        <dbReference type="Proteomes" id="UP001191082"/>
    </source>
</evidence>
<dbReference type="InterPro" id="IPR032820">
    <property type="entry name" value="ATPase_put"/>
</dbReference>
<protein>
    <recommendedName>
        <fullName evidence="1">ATP synthase protein I</fullName>
    </recommendedName>
</protein>
<feature type="transmembrane region" description="Helical" evidence="3">
    <location>
        <begin position="67"/>
        <end position="88"/>
    </location>
</feature>
<comment type="similarity">
    <text evidence="1">Belongs to the bacterial AtpI family.</text>
</comment>
<sequence>MANDDHKQRMAQLEARIAAAKQASAPKPKGSDHHTQAQLAWRMVIELVAGLGIGFGIGYGLDSLFGTLPIFLVLFTLLGLAAGIKVMLASAREIQDDRLAEQAAEQTQGPAGDDGDEQGTRTHGN</sequence>
<reference evidence="4 5" key="1">
    <citation type="submission" date="2019-05" db="EMBL/GenBank/DDBJ databases">
        <title>Marivita sp. nov. isolated from sea sediment.</title>
        <authorList>
            <person name="Kim W."/>
        </authorList>
    </citation>
    <scope>NUCLEOTIDE SEQUENCE [LARGE SCALE GENOMIC DNA]</scope>
    <source>
        <strain evidence="4 5">CAU 1492</strain>
    </source>
</reference>
<keyword evidence="3" id="KW-1133">Transmembrane helix</keyword>
<name>A0ABY2X6P1_9RHOB</name>
<comment type="caution">
    <text evidence="4">The sequence shown here is derived from an EMBL/GenBank/DDBJ whole genome shotgun (WGS) entry which is preliminary data.</text>
</comment>
<keyword evidence="1" id="KW-0406">Ion transport</keyword>
<dbReference type="Pfam" id="PF09527">
    <property type="entry name" value="ATPase_gene1"/>
    <property type="match status" value="1"/>
</dbReference>
<evidence type="ECO:0000256" key="3">
    <source>
        <dbReference type="SAM" id="Phobius"/>
    </source>
</evidence>
<dbReference type="RefSeq" id="WP_138864520.1">
    <property type="nucleotide sequence ID" value="NZ_VCPC01000003.1"/>
</dbReference>
<keyword evidence="1" id="KW-0375">Hydrogen ion transport</keyword>
<feature type="region of interest" description="Disordered" evidence="2">
    <location>
        <begin position="99"/>
        <end position="125"/>
    </location>
</feature>
<dbReference type="Proteomes" id="UP001191082">
    <property type="component" value="Unassembled WGS sequence"/>
</dbReference>
<keyword evidence="1 3" id="KW-0472">Membrane</keyword>
<gene>
    <name evidence="4" type="ORF">FGK64_14285</name>
</gene>
<keyword evidence="3" id="KW-0812">Transmembrane</keyword>
<dbReference type="InterPro" id="IPR016989">
    <property type="entry name" value="Atp1_alphaprobac"/>
</dbReference>
<accession>A0ABY2X6P1</accession>
<organism evidence="4 5">
    <name type="scientific">Arenibacterium halophilum</name>
    <dbReference type="NCBI Taxonomy" id="2583821"/>
    <lineage>
        <taxon>Bacteria</taxon>
        <taxon>Pseudomonadati</taxon>
        <taxon>Pseudomonadota</taxon>
        <taxon>Alphaproteobacteria</taxon>
        <taxon>Rhodobacterales</taxon>
        <taxon>Paracoccaceae</taxon>
        <taxon>Arenibacterium</taxon>
    </lineage>
</organism>
<evidence type="ECO:0000256" key="2">
    <source>
        <dbReference type="SAM" id="MobiDB-lite"/>
    </source>
</evidence>
<dbReference type="PIRSF" id="PIRSF032126">
    <property type="entry name" value="F0F1_ATP_synthase_subunit_I"/>
    <property type="match status" value="1"/>
</dbReference>
<feature type="transmembrane region" description="Helical" evidence="3">
    <location>
        <begin position="39"/>
        <end position="61"/>
    </location>
</feature>